<dbReference type="STRING" id="1137284.GCA_001418205_02305"/>
<proteinExistence type="predicted"/>
<protein>
    <recommendedName>
        <fullName evidence="3">Flp pilus assembly protein, pilin Flp</fullName>
    </recommendedName>
</protein>
<evidence type="ECO:0000313" key="1">
    <source>
        <dbReference type="EMBL" id="CUB04435.1"/>
    </source>
</evidence>
<dbReference type="EMBL" id="CYHG01000007">
    <property type="protein sequence ID" value="CUB04435.1"/>
    <property type="molecule type" value="Genomic_DNA"/>
</dbReference>
<dbReference type="Proteomes" id="UP000182769">
    <property type="component" value="Unassembled WGS sequence"/>
</dbReference>
<accession>A0A0K6IMT8</accession>
<reference evidence="2" key="1">
    <citation type="submission" date="2015-08" db="EMBL/GenBank/DDBJ databases">
        <authorList>
            <person name="Varghese N."/>
        </authorList>
    </citation>
    <scope>NUCLEOTIDE SEQUENCE [LARGE SCALE GENOMIC DNA]</scope>
    <source>
        <strain evidence="2">JCM 18476</strain>
    </source>
</reference>
<sequence length="69" mass="7233">MIMGLYRKLVAASISFTICRKGVTAIEYAVVSVTIVAIVAAVFNPSTGPLYDAMIAAKNAIIAALENNT</sequence>
<evidence type="ECO:0008006" key="3">
    <source>
        <dbReference type="Google" id="ProtNLM"/>
    </source>
</evidence>
<evidence type="ECO:0000313" key="2">
    <source>
        <dbReference type="Proteomes" id="UP000182769"/>
    </source>
</evidence>
<dbReference type="AlphaFoldDB" id="A0A0K6IMT8"/>
<gene>
    <name evidence="1" type="ORF">Ga0061065_1077</name>
</gene>
<keyword evidence="2" id="KW-1185">Reference proteome</keyword>
<name>A0A0K6IMT8_9GAMM</name>
<organism evidence="1 2">
    <name type="scientific">Marinomonas fungiae</name>
    <dbReference type="NCBI Taxonomy" id="1137284"/>
    <lineage>
        <taxon>Bacteria</taxon>
        <taxon>Pseudomonadati</taxon>
        <taxon>Pseudomonadota</taxon>
        <taxon>Gammaproteobacteria</taxon>
        <taxon>Oceanospirillales</taxon>
        <taxon>Oceanospirillaceae</taxon>
        <taxon>Marinomonas</taxon>
    </lineage>
</organism>